<comment type="caution">
    <text evidence="1">The sequence shown here is derived from an EMBL/GenBank/DDBJ whole genome shotgun (WGS) entry which is preliminary data.</text>
</comment>
<evidence type="ECO:0000313" key="1">
    <source>
        <dbReference type="EMBL" id="MDR9761160.1"/>
    </source>
</evidence>
<sequence>MEQAVERVRALPPDMQDELARVLLHLADEQEPMPLTAGERAVIAESKTSAARGEFASDEAVRAVWACYGL</sequence>
<dbReference type="Proteomes" id="UP001269402">
    <property type="component" value="Unassembled WGS sequence"/>
</dbReference>
<keyword evidence="2" id="KW-1185">Reference proteome</keyword>
<accession>A0AAW8P4Q1</accession>
<evidence type="ECO:0000313" key="2">
    <source>
        <dbReference type="Proteomes" id="UP001269402"/>
    </source>
</evidence>
<gene>
    <name evidence="1" type="ORF">RJJ37_16245</name>
</gene>
<dbReference type="AlphaFoldDB" id="A0AAW8P4Q1"/>
<protein>
    <recommendedName>
        <fullName evidence="3">Addiction module component</fullName>
    </recommendedName>
</protein>
<proteinExistence type="predicted"/>
<reference evidence="2" key="1">
    <citation type="submission" date="2023-07" db="EMBL/GenBank/DDBJ databases">
        <title>Genomic characterization of faba bean (Vicia faba) microsymbionts in Mexican soils.</title>
        <authorList>
            <person name="Rivera Orduna F.N."/>
            <person name="Guevara-Luna J."/>
            <person name="Yan J."/>
            <person name="Arroyo-Herrera I."/>
            <person name="Li Y."/>
            <person name="Vasquez-Murrieta M.S."/>
            <person name="Wang E.T."/>
        </authorList>
    </citation>
    <scope>NUCLEOTIDE SEQUENCE [LARGE SCALE GENOMIC DNA]</scope>
    <source>
        <strain evidence="2">CH6</strain>
    </source>
</reference>
<organism evidence="1 2">
    <name type="scientific">Rhizobium redzepovicii</name>
    <dbReference type="NCBI Taxonomy" id="2867518"/>
    <lineage>
        <taxon>Bacteria</taxon>
        <taxon>Pseudomonadati</taxon>
        <taxon>Pseudomonadota</taxon>
        <taxon>Alphaproteobacteria</taxon>
        <taxon>Hyphomicrobiales</taxon>
        <taxon>Rhizobiaceae</taxon>
        <taxon>Rhizobium/Agrobacterium group</taxon>
        <taxon>Rhizobium</taxon>
    </lineage>
</organism>
<dbReference type="RefSeq" id="WP_310807852.1">
    <property type="nucleotide sequence ID" value="NZ_JAVLSH010000006.1"/>
</dbReference>
<dbReference type="EMBL" id="JAVLSH010000006">
    <property type="protein sequence ID" value="MDR9761160.1"/>
    <property type="molecule type" value="Genomic_DNA"/>
</dbReference>
<evidence type="ECO:0008006" key="3">
    <source>
        <dbReference type="Google" id="ProtNLM"/>
    </source>
</evidence>
<name>A0AAW8P4Q1_9HYPH</name>